<proteinExistence type="predicted"/>
<protein>
    <submittedName>
        <fullName evidence="2">Uncharacterized protein</fullName>
    </submittedName>
</protein>
<dbReference type="RefSeq" id="XP_021878354.1">
    <property type="nucleotide sequence ID" value="XM_022026761.1"/>
</dbReference>
<organism evidence="2 3">
    <name type="scientific">Lobosporangium transversale</name>
    <dbReference type="NCBI Taxonomy" id="64571"/>
    <lineage>
        <taxon>Eukaryota</taxon>
        <taxon>Fungi</taxon>
        <taxon>Fungi incertae sedis</taxon>
        <taxon>Mucoromycota</taxon>
        <taxon>Mortierellomycotina</taxon>
        <taxon>Mortierellomycetes</taxon>
        <taxon>Mortierellales</taxon>
        <taxon>Mortierellaceae</taxon>
        <taxon>Lobosporangium</taxon>
    </lineage>
</organism>
<keyword evidence="3" id="KW-1185">Reference proteome</keyword>
<feature type="region of interest" description="Disordered" evidence="1">
    <location>
        <begin position="242"/>
        <end position="265"/>
    </location>
</feature>
<feature type="compositionally biased region" description="Low complexity" evidence="1">
    <location>
        <begin position="250"/>
        <end position="259"/>
    </location>
</feature>
<dbReference type="EMBL" id="MCFF01000038">
    <property type="protein sequence ID" value="ORZ08271.1"/>
    <property type="molecule type" value="Genomic_DNA"/>
</dbReference>
<name>A0A1Y2GE42_9FUNG</name>
<dbReference type="InParanoid" id="A0A1Y2GE42"/>
<dbReference type="AlphaFoldDB" id="A0A1Y2GE42"/>
<evidence type="ECO:0000256" key="1">
    <source>
        <dbReference type="SAM" id="MobiDB-lite"/>
    </source>
</evidence>
<reference evidence="2 3" key="1">
    <citation type="submission" date="2016-07" db="EMBL/GenBank/DDBJ databases">
        <title>Pervasive Adenine N6-methylation of Active Genes in Fungi.</title>
        <authorList>
            <consortium name="DOE Joint Genome Institute"/>
            <person name="Mondo S.J."/>
            <person name="Dannebaum R.O."/>
            <person name="Kuo R.C."/>
            <person name="Labutti K."/>
            <person name="Haridas S."/>
            <person name="Kuo A."/>
            <person name="Salamov A."/>
            <person name="Ahrendt S.R."/>
            <person name="Lipzen A."/>
            <person name="Sullivan W."/>
            <person name="Andreopoulos W.B."/>
            <person name="Clum A."/>
            <person name="Lindquist E."/>
            <person name="Daum C."/>
            <person name="Ramamoorthy G.K."/>
            <person name="Gryganskyi A."/>
            <person name="Culley D."/>
            <person name="Magnuson J.K."/>
            <person name="James T.Y."/>
            <person name="O'Malley M.A."/>
            <person name="Stajich J.E."/>
            <person name="Spatafora J.W."/>
            <person name="Visel A."/>
            <person name="Grigoriev I.V."/>
        </authorList>
    </citation>
    <scope>NUCLEOTIDE SEQUENCE [LARGE SCALE GENOMIC DNA]</scope>
    <source>
        <strain evidence="2 3">NRRL 3116</strain>
    </source>
</reference>
<comment type="caution">
    <text evidence="2">The sequence shown here is derived from an EMBL/GenBank/DDBJ whole genome shotgun (WGS) entry which is preliminary data.</text>
</comment>
<gene>
    <name evidence="2" type="ORF">BCR41DRAFT_373304</name>
</gene>
<evidence type="ECO:0000313" key="2">
    <source>
        <dbReference type="EMBL" id="ORZ08271.1"/>
    </source>
</evidence>
<evidence type="ECO:0000313" key="3">
    <source>
        <dbReference type="Proteomes" id="UP000193648"/>
    </source>
</evidence>
<accession>A0A1Y2GE42</accession>
<dbReference type="GeneID" id="33568604"/>
<sequence>MVERVNQAYREYSIHEDLRDSVLGSVQRMLAQNKTCCSSPPGLRVESFLVLDELSNPNIIHCPEHSDVFFPHQLPRQILIDRLYFGYPCRYERVGLTQLLFLRIRTSSNDRKKVKEMILVRPLLATRGNKVDPCELRKDWCLPHPFLMHVCIPSPSSRPTLPFPDPHHWPELSKISKADYRDTSEGQINHIWISTSANCLQSQVHLRQHRGRHHRYLIHNNTWLSSSSPNLMNVPAKAVSLPRQRTDGWSSHSHSQQPHPKARAPLARTTQPLEVGSRAYARVWTFLFLLGPTQKLLTQVQRWNSFQKLPTICRNQSSLASAASLNERRCHPNPPSVSFDGAPHKNGLLRMPCISLEDYAHPDMYIEDQEPDHHMEVPVVALPLVQTPAGTSCRTLDRVIFKNLLIIIVSNRTDDSFSLRWQMCWEVANSMAFTRHVVASYIHHHLWQGNTIKCLCCWFKHCPWAYWLWEAKPAPDDTIASLPHAISFCMLMDLTGMDKAAKVFALWGRGTSDDNEILVLSRALLYQCLDASPCPKNCMYMWTSTLLILHNPSIGS</sequence>
<dbReference type="Proteomes" id="UP000193648">
    <property type="component" value="Unassembled WGS sequence"/>
</dbReference>